<feature type="transmembrane region" description="Helical" evidence="2">
    <location>
        <begin position="66"/>
        <end position="89"/>
    </location>
</feature>
<evidence type="ECO:0000256" key="2">
    <source>
        <dbReference type="SAM" id="Phobius"/>
    </source>
</evidence>
<accession>A0ABU0XE33</accession>
<gene>
    <name evidence="3" type="ORF">RBR11_05540</name>
</gene>
<keyword evidence="2" id="KW-0812">Transmembrane</keyword>
<keyword evidence="2" id="KW-1133">Transmembrane helix</keyword>
<dbReference type="RefSeq" id="WP_308488319.1">
    <property type="nucleotide sequence ID" value="NZ_JAVFCB010000003.1"/>
</dbReference>
<name>A0ABU0XE33_9MICO</name>
<comment type="caution">
    <text evidence="3">The sequence shown here is derived from an EMBL/GenBank/DDBJ whole genome shotgun (WGS) entry which is preliminary data.</text>
</comment>
<feature type="compositionally biased region" description="Pro residues" evidence="1">
    <location>
        <begin position="9"/>
        <end position="24"/>
    </location>
</feature>
<evidence type="ECO:0000313" key="4">
    <source>
        <dbReference type="Proteomes" id="UP001230289"/>
    </source>
</evidence>
<sequence>MDEHTRLPQPTPPAPPMTPTPRPAARPHDGVLSGGHLFAAPRFGSAATRPTGPIPPAPRRRRQWPWIVAAVTAVAVGISGAVVTGDALLTTLIRTSSASSDAGPSGSSSPGDAYAEDVTSRLTRAMNANDRTAFIGIGEGSSAEHLAAIWDETKKLGWTLGVAESNSRTGPVQLAFNMGLGGFHAVSEARDGGSGGELLATFLYAATIRGTGSHARVVALDAMYPMPWDRGERIAVARGEHVALFADEDEGALVDARLAEAEGAAEDVLARPEWAGSHARLDGFVAYVTEDADDYAHAYGPGGADGTAGFCRTDVRPSQGSALIATGVATGDTLPGGALAFLGPGGLADGEGYVFAHEFAHYMQNTHDPAPYDRSGAGTDYIAVSEGYAESVAAQHVGYAAELFTTGDVRDAVLNGDIADVLAEHSFTDKDLSAMAYLTAGSYFYFLDQHQADYRMLLAADGTGPFAQQVVATMRPGLRIEDWKAWVAAQPEG</sequence>
<proteinExistence type="predicted"/>
<reference evidence="3 4" key="1">
    <citation type="submission" date="2023-08" db="EMBL/GenBank/DDBJ databases">
        <title>Microbacterium sp. nov., isolated from a waste landfill.</title>
        <authorList>
            <person name="Wen W."/>
        </authorList>
    </citation>
    <scope>NUCLEOTIDE SEQUENCE [LARGE SCALE GENOMIC DNA]</scope>
    <source>
        <strain evidence="3 4">ASV81</strain>
    </source>
</reference>
<evidence type="ECO:0000256" key="1">
    <source>
        <dbReference type="SAM" id="MobiDB-lite"/>
    </source>
</evidence>
<keyword evidence="2" id="KW-0472">Membrane</keyword>
<dbReference type="EMBL" id="JAVFCB010000003">
    <property type="protein sequence ID" value="MDQ4213371.1"/>
    <property type="molecule type" value="Genomic_DNA"/>
</dbReference>
<feature type="region of interest" description="Disordered" evidence="1">
    <location>
        <begin position="1"/>
        <end position="59"/>
    </location>
</feature>
<organism evidence="3 4">
    <name type="scientific">Microbacterium capsulatum</name>
    <dbReference type="NCBI Taxonomy" id="3041921"/>
    <lineage>
        <taxon>Bacteria</taxon>
        <taxon>Bacillati</taxon>
        <taxon>Actinomycetota</taxon>
        <taxon>Actinomycetes</taxon>
        <taxon>Micrococcales</taxon>
        <taxon>Microbacteriaceae</taxon>
        <taxon>Microbacterium</taxon>
    </lineage>
</organism>
<evidence type="ECO:0000313" key="3">
    <source>
        <dbReference type="EMBL" id="MDQ4213371.1"/>
    </source>
</evidence>
<keyword evidence="4" id="KW-1185">Reference proteome</keyword>
<dbReference type="Proteomes" id="UP001230289">
    <property type="component" value="Unassembled WGS sequence"/>
</dbReference>
<protein>
    <submittedName>
        <fullName evidence="3">Uncharacterized protein</fullName>
    </submittedName>
</protein>